<dbReference type="Proteomes" id="UP001305815">
    <property type="component" value="Chromosome"/>
</dbReference>
<name>A0ABM8I399_9FIRM</name>
<protein>
    <recommendedName>
        <fullName evidence="3">DUF3795 domain-containing protein</fullName>
    </recommendedName>
</protein>
<evidence type="ECO:0008006" key="3">
    <source>
        <dbReference type="Google" id="ProtNLM"/>
    </source>
</evidence>
<evidence type="ECO:0000313" key="1">
    <source>
        <dbReference type="EMBL" id="BDZ77478.1"/>
    </source>
</evidence>
<accession>A0ABM8I399</accession>
<dbReference type="EMBL" id="AP027742">
    <property type="protein sequence ID" value="BDZ77478.1"/>
    <property type="molecule type" value="Genomic_DNA"/>
</dbReference>
<proteinExistence type="predicted"/>
<organism evidence="1 2">
    <name type="scientific">Claveliimonas bilis</name>
    <dbReference type="NCBI Taxonomy" id="3028070"/>
    <lineage>
        <taxon>Bacteria</taxon>
        <taxon>Bacillati</taxon>
        <taxon>Bacillota</taxon>
        <taxon>Clostridia</taxon>
        <taxon>Lachnospirales</taxon>
        <taxon>Lachnospiraceae</taxon>
        <taxon>Claveliimonas</taxon>
    </lineage>
</organism>
<evidence type="ECO:0000313" key="2">
    <source>
        <dbReference type="Proteomes" id="UP001305815"/>
    </source>
</evidence>
<reference evidence="2" key="1">
    <citation type="journal article" date="2023" name="Int. J. Syst. Evol. Microbiol.">
        <title>Claveliimonas bilis gen. nov., sp. nov., deoxycholic acid-producing bacteria isolated from human faeces, and reclassification of Sellimonas monacensis Zenner et al. 2021 as Claveliimonas monacensis comb. nov.</title>
        <authorList>
            <person name="Hisatomi A."/>
            <person name="Kastawa N.W.E.P.G."/>
            <person name="Song I."/>
            <person name="Ohkuma M."/>
            <person name="Fukiya S."/>
            <person name="Sakamoto M."/>
        </authorList>
    </citation>
    <scope>NUCLEOTIDE SEQUENCE [LARGE SCALE GENOMIC DNA]</scope>
    <source>
        <strain evidence="2">12BBH14</strain>
    </source>
</reference>
<keyword evidence="2" id="KW-1185">Reference proteome</keyword>
<sequence>MKRELGIARCGLACCLCSENETCSGCDSGECPDKDWCENRKCSISKRIEHCYECKDTCTKGLLSKIKPYAFTEFARRYGEDYLLDCLERNEKKGVIYHREGINGDYDDFDDVDALIEYIKTGYR</sequence>
<gene>
    <name evidence="1" type="ORF">Lac1_16610</name>
</gene>
<dbReference type="RefSeq" id="WP_316264527.1">
    <property type="nucleotide sequence ID" value="NZ_AP027742.1"/>
</dbReference>